<feature type="region of interest" description="Disordered" evidence="1">
    <location>
        <begin position="1"/>
        <end position="95"/>
    </location>
</feature>
<feature type="compositionally biased region" description="Low complexity" evidence="1">
    <location>
        <begin position="59"/>
        <end position="91"/>
    </location>
</feature>
<protein>
    <submittedName>
        <fullName evidence="2">Uncharacterized protein</fullName>
    </submittedName>
</protein>
<dbReference type="AlphaFoldDB" id="A0A7S4SBG9"/>
<accession>A0A7S4SBG9</accession>
<dbReference type="EMBL" id="HBNS01040846">
    <property type="protein sequence ID" value="CAE4639249.1"/>
    <property type="molecule type" value="Transcribed_RNA"/>
</dbReference>
<gene>
    <name evidence="2" type="ORF">DBRI00130_LOCUS31796</name>
</gene>
<evidence type="ECO:0000256" key="1">
    <source>
        <dbReference type="SAM" id="MobiDB-lite"/>
    </source>
</evidence>
<proteinExistence type="predicted"/>
<feature type="compositionally biased region" description="Polar residues" evidence="1">
    <location>
        <begin position="49"/>
        <end position="58"/>
    </location>
</feature>
<sequence length="120" mass="13155">MNAPSSCQHRGSMIAQKRACMAGSKTANSGRINPHREIISRRNRETQETAKSTQQPAARTTSRTNTTQTTSRITHGNRTTQAASPTATAPQILPNSAAISTVGCRHFDGRRPPFRRTLHF</sequence>
<organism evidence="2">
    <name type="scientific">Ditylum brightwellii</name>
    <dbReference type="NCBI Taxonomy" id="49249"/>
    <lineage>
        <taxon>Eukaryota</taxon>
        <taxon>Sar</taxon>
        <taxon>Stramenopiles</taxon>
        <taxon>Ochrophyta</taxon>
        <taxon>Bacillariophyta</taxon>
        <taxon>Mediophyceae</taxon>
        <taxon>Lithodesmiophycidae</taxon>
        <taxon>Lithodesmiales</taxon>
        <taxon>Lithodesmiaceae</taxon>
        <taxon>Ditylum</taxon>
    </lineage>
</organism>
<name>A0A7S4SBG9_9STRA</name>
<reference evidence="2" key="1">
    <citation type="submission" date="2021-01" db="EMBL/GenBank/DDBJ databases">
        <authorList>
            <person name="Corre E."/>
            <person name="Pelletier E."/>
            <person name="Niang G."/>
            <person name="Scheremetjew M."/>
            <person name="Finn R."/>
            <person name="Kale V."/>
            <person name="Holt S."/>
            <person name="Cochrane G."/>
            <person name="Meng A."/>
            <person name="Brown T."/>
            <person name="Cohen L."/>
        </authorList>
    </citation>
    <scope>NUCLEOTIDE SEQUENCE</scope>
    <source>
        <strain evidence="2">GSO104</strain>
    </source>
</reference>
<feature type="compositionally biased region" description="Basic and acidic residues" evidence="1">
    <location>
        <begin position="34"/>
        <end position="48"/>
    </location>
</feature>
<evidence type="ECO:0000313" key="2">
    <source>
        <dbReference type="EMBL" id="CAE4639249.1"/>
    </source>
</evidence>